<evidence type="ECO:0000256" key="5">
    <source>
        <dbReference type="ARBA" id="ARBA00022989"/>
    </source>
</evidence>
<dbReference type="PANTHER" id="PTHR43562">
    <property type="entry name" value="NAPA-TYPE SODIUM/HYDROGEN ANTIPORTER"/>
    <property type="match status" value="1"/>
</dbReference>
<keyword evidence="6" id="KW-0915">Sodium</keyword>
<feature type="transmembrane region" description="Helical" evidence="10">
    <location>
        <begin position="96"/>
        <end position="120"/>
    </location>
</feature>
<feature type="domain" description="Cation/H+ exchanger transmembrane" evidence="11">
    <location>
        <begin position="16"/>
        <end position="385"/>
    </location>
</feature>
<dbReference type="GO" id="GO:0016020">
    <property type="term" value="C:membrane"/>
    <property type="evidence" value="ECO:0007669"/>
    <property type="project" value="UniProtKB-SubCell"/>
</dbReference>
<name>A0A6J4UZH8_9BACT</name>
<comment type="subcellular location">
    <subcellularLocation>
        <location evidence="1">Membrane</location>
        <topology evidence="1">Multi-pass membrane protein</topology>
    </subcellularLocation>
</comment>
<feature type="transmembrane region" description="Helical" evidence="10">
    <location>
        <begin position="126"/>
        <end position="145"/>
    </location>
</feature>
<dbReference type="GO" id="GO:0015297">
    <property type="term" value="F:antiporter activity"/>
    <property type="evidence" value="ECO:0007669"/>
    <property type="project" value="UniProtKB-KW"/>
</dbReference>
<evidence type="ECO:0000256" key="3">
    <source>
        <dbReference type="ARBA" id="ARBA00022449"/>
    </source>
</evidence>
<keyword evidence="4 10" id="KW-0812">Transmembrane</keyword>
<dbReference type="AlphaFoldDB" id="A0A6J4UZH8"/>
<evidence type="ECO:0000256" key="2">
    <source>
        <dbReference type="ARBA" id="ARBA00022448"/>
    </source>
</evidence>
<evidence type="ECO:0000256" key="10">
    <source>
        <dbReference type="SAM" id="Phobius"/>
    </source>
</evidence>
<evidence type="ECO:0000256" key="4">
    <source>
        <dbReference type="ARBA" id="ARBA00022692"/>
    </source>
</evidence>
<feature type="transmembrane region" description="Helical" evidence="10">
    <location>
        <begin position="300"/>
        <end position="320"/>
    </location>
</feature>
<feature type="transmembrane region" description="Helical" evidence="10">
    <location>
        <begin position="369"/>
        <end position="390"/>
    </location>
</feature>
<keyword evidence="7" id="KW-0406">Ion transport</keyword>
<protein>
    <submittedName>
        <fullName evidence="12">Na+/H+ antiporter</fullName>
    </submittedName>
</protein>
<keyword evidence="8 10" id="KW-0472">Membrane</keyword>
<reference evidence="12" key="1">
    <citation type="submission" date="2020-02" db="EMBL/GenBank/DDBJ databases">
        <authorList>
            <person name="Meier V. D."/>
        </authorList>
    </citation>
    <scope>NUCLEOTIDE SEQUENCE</scope>
    <source>
        <strain evidence="12">AVDCRST_MAG18</strain>
    </source>
</reference>
<evidence type="ECO:0000256" key="9">
    <source>
        <dbReference type="ARBA" id="ARBA00023201"/>
    </source>
</evidence>
<keyword evidence="9" id="KW-0739">Sodium transport</keyword>
<keyword evidence="5 10" id="KW-1133">Transmembrane helix</keyword>
<keyword evidence="2" id="KW-0813">Transport</keyword>
<feature type="transmembrane region" description="Helical" evidence="10">
    <location>
        <begin position="186"/>
        <end position="211"/>
    </location>
</feature>
<evidence type="ECO:0000259" key="11">
    <source>
        <dbReference type="Pfam" id="PF00999"/>
    </source>
</evidence>
<dbReference type="InterPro" id="IPR006153">
    <property type="entry name" value="Cation/H_exchanger_TM"/>
</dbReference>
<organism evidence="12">
    <name type="scientific">uncultured Thermomicrobiales bacterium</name>
    <dbReference type="NCBI Taxonomy" id="1645740"/>
    <lineage>
        <taxon>Bacteria</taxon>
        <taxon>Pseudomonadati</taxon>
        <taxon>Thermomicrobiota</taxon>
        <taxon>Thermomicrobia</taxon>
        <taxon>Thermomicrobiales</taxon>
        <taxon>environmental samples</taxon>
    </lineage>
</organism>
<dbReference type="GO" id="GO:0006814">
    <property type="term" value="P:sodium ion transport"/>
    <property type="evidence" value="ECO:0007669"/>
    <property type="project" value="UniProtKB-KW"/>
</dbReference>
<proteinExistence type="predicted"/>
<dbReference type="GO" id="GO:1902600">
    <property type="term" value="P:proton transmembrane transport"/>
    <property type="evidence" value="ECO:0007669"/>
    <property type="project" value="InterPro"/>
</dbReference>
<feature type="transmembrane region" description="Helical" evidence="10">
    <location>
        <begin position="341"/>
        <end position="363"/>
    </location>
</feature>
<evidence type="ECO:0000256" key="6">
    <source>
        <dbReference type="ARBA" id="ARBA00023053"/>
    </source>
</evidence>
<sequence>MTPIMQLLLVLALLIVAAKLAGLVSTKLGQPAVLGELLAGVILGPTAINILGLPFLSDSHLGETILHLAEIGVVMLMFIAGLEVDLTQLRSVGRVAFSAGICGVLAPLLLGAGVALAFAYPGQGALFIGIILSATSVSISAQTLLELGRLRGREGVAMLGAAVIDDVLVILVLSVFVALAQGGGGLAALGTITLRLLLFAALAVPIGIWVLPRLAGMARRLPISAGLLSFAVATMFLYAWAAEFIGGVALITGAFLAGVLLGRTTFRHDLEEGMHGLAYGFFVPLFFVSIGLQANARSLGLGTLLFALVISAVAVVSKLLGAGFGARLAGFDRGASFRLGIGMISRGEVGLIVAAVGITQGLIGDEVFAVMVIMVLVTTLVTPPLLRAAYARLMAEERRLAVANVGGQED</sequence>
<dbReference type="EMBL" id="CADCWN010000099">
    <property type="protein sequence ID" value="CAA9563719.1"/>
    <property type="molecule type" value="Genomic_DNA"/>
</dbReference>
<feature type="transmembrane region" description="Helical" evidence="10">
    <location>
        <begin position="223"/>
        <end position="241"/>
    </location>
</feature>
<evidence type="ECO:0000256" key="1">
    <source>
        <dbReference type="ARBA" id="ARBA00004141"/>
    </source>
</evidence>
<dbReference type="Pfam" id="PF00999">
    <property type="entry name" value="Na_H_Exchanger"/>
    <property type="match status" value="1"/>
</dbReference>
<feature type="transmembrane region" description="Helical" evidence="10">
    <location>
        <begin position="65"/>
        <end position="84"/>
    </location>
</feature>
<feature type="transmembrane region" description="Helical" evidence="10">
    <location>
        <begin position="157"/>
        <end position="180"/>
    </location>
</feature>
<dbReference type="Gene3D" id="1.20.1530.20">
    <property type="match status" value="1"/>
</dbReference>
<evidence type="ECO:0000313" key="12">
    <source>
        <dbReference type="EMBL" id="CAA9563719.1"/>
    </source>
</evidence>
<feature type="transmembrane region" description="Helical" evidence="10">
    <location>
        <begin position="247"/>
        <end position="264"/>
    </location>
</feature>
<accession>A0A6J4UZH8</accession>
<gene>
    <name evidence="12" type="ORF">AVDCRST_MAG18-1295</name>
</gene>
<evidence type="ECO:0000256" key="8">
    <source>
        <dbReference type="ARBA" id="ARBA00023136"/>
    </source>
</evidence>
<dbReference type="InterPro" id="IPR038770">
    <property type="entry name" value="Na+/solute_symporter_sf"/>
</dbReference>
<evidence type="ECO:0000256" key="7">
    <source>
        <dbReference type="ARBA" id="ARBA00023065"/>
    </source>
</evidence>
<feature type="transmembrane region" description="Helical" evidence="10">
    <location>
        <begin position="276"/>
        <end position="294"/>
    </location>
</feature>
<keyword evidence="3" id="KW-0050">Antiport</keyword>
<dbReference type="PANTHER" id="PTHR43562:SF3">
    <property type="entry name" value="SODIUM ION_PROTON EXCHANGER (EUROFUNG)"/>
    <property type="match status" value="1"/>
</dbReference>